<dbReference type="InterPro" id="IPR032710">
    <property type="entry name" value="NTF2-like_dom_sf"/>
</dbReference>
<gene>
    <name evidence="2" type="ORF">GCM10007170_41440</name>
</gene>
<feature type="domain" description="SnoaL-like" evidence="1">
    <location>
        <begin position="13"/>
        <end position="117"/>
    </location>
</feature>
<reference evidence="3" key="1">
    <citation type="journal article" date="2019" name="Int. J. Syst. Evol. Microbiol.">
        <title>The Global Catalogue of Microorganisms (GCM) 10K type strain sequencing project: providing services to taxonomists for standard genome sequencing and annotation.</title>
        <authorList>
            <consortium name="The Broad Institute Genomics Platform"/>
            <consortium name="The Broad Institute Genome Sequencing Center for Infectious Disease"/>
            <person name="Wu L."/>
            <person name="Ma J."/>
        </authorList>
    </citation>
    <scope>NUCLEOTIDE SEQUENCE [LARGE SCALE GENOMIC DNA]</scope>
    <source>
        <strain evidence="3">CGMCC 1.12778</strain>
    </source>
</reference>
<protein>
    <recommendedName>
        <fullName evidence="1">SnoaL-like domain-containing protein</fullName>
    </recommendedName>
</protein>
<dbReference type="Proteomes" id="UP000643279">
    <property type="component" value="Unassembled WGS sequence"/>
</dbReference>
<evidence type="ECO:0000313" key="2">
    <source>
        <dbReference type="EMBL" id="GGI01609.1"/>
    </source>
</evidence>
<name>A0ABQ2B1J6_9MICC</name>
<keyword evidence="3" id="KW-1185">Reference proteome</keyword>
<dbReference type="SUPFAM" id="SSF54427">
    <property type="entry name" value="NTF2-like"/>
    <property type="match status" value="1"/>
</dbReference>
<dbReference type="Pfam" id="PF12680">
    <property type="entry name" value="SnoaL_2"/>
    <property type="match status" value="1"/>
</dbReference>
<evidence type="ECO:0000259" key="1">
    <source>
        <dbReference type="Pfam" id="PF12680"/>
    </source>
</evidence>
<comment type="caution">
    <text evidence="2">The sequence shown here is derived from an EMBL/GenBank/DDBJ whole genome shotgun (WGS) entry which is preliminary data.</text>
</comment>
<dbReference type="Gene3D" id="3.10.450.50">
    <property type="match status" value="1"/>
</dbReference>
<organism evidence="2 3">
    <name type="scientific">Arthrobacter liuii</name>
    <dbReference type="NCBI Taxonomy" id="1476996"/>
    <lineage>
        <taxon>Bacteria</taxon>
        <taxon>Bacillati</taxon>
        <taxon>Actinomycetota</taxon>
        <taxon>Actinomycetes</taxon>
        <taxon>Micrococcales</taxon>
        <taxon>Micrococcaceae</taxon>
        <taxon>Arthrobacter</taxon>
    </lineage>
</organism>
<dbReference type="InterPro" id="IPR037401">
    <property type="entry name" value="SnoaL-like"/>
</dbReference>
<dbReference type="PANTHER" id="PTHR41252:SF1">
    <property type="entry name" value="BLR2505 PROTEIN"/>
    <property type="match status" value="1"/>
</dbReference>
<accession>A0ABQ2B1J6</accession>
<evidence type="ECO:0000313" key="3">
    <source>
        <dbReference type="Proteomes" id="UP000643279"/>
    </source>
</evidence>
<dbReference type="PANTHER" id="PTHR41252">
    <property type="entry name" value="BLR2505 PROTEIN"/>
    <property type="match status" value="1"/>
</dbReference>
<sequence>MPEMGAQENAALVRRGYEAFIAGDMDTLRDLFAEDAVWHVGGTGVLSGDKKGRDAVLSYFGELGTRSNGSMRVTVEDVAAGDRYTVGVQFSHAERNGKTLELRQVIVFSIVDGKVTEGTEMQEDTTAVADFWS</sequence>
<dbReference type="CDD" id="cd00531">
    <property type="entry name" value="NTF2_like"/>
    <property type="match status" value="1"/>
</dbReference>
<dbReference type="EMBL" id="BMFW01000036">
    <property type="protein sequence ID" value="GGI01609.1"/>
    <property type="molecule type" value="Genomic_DNA"/>
</dbReference>
<proteinExistence type="predicted"/>